<proteinExistence type="predicted"/>
<dbReference type="InterPro" id="IPR013922">
    <property type="entry name" value="Cyclin_PHO80-like"/>
</dbReference>
<dbReference type="CDD" id="cd20557">
    <property type="entry name" value="CYCLIN_ScPCL1-like"/>
    <property type="match status" value="1"/>
</dbReference>
<dbReference type="PANTHER" id="PTHR15615:SF108">
    <property type="entry name" value="PROTEIN CNPPD1"/>
    <property type="match status" value="1"/>
</dbReference>
<dbReference type="Pfam" id="PF08613">
    <property type="entry name" value="Cyclin"/>
    <property type="match status" value="1"/>
</dbReference>
<gene>
    <name evidence="1" type="ORF">K493DRAFT_320526</name>
</gene>
<dbReference type="GO" id="GO:0016538">
    <property type="term" value="F:cyclin-dependent protein serine/threonine kinase regulator activity"/>
    <property type="evidence" value="ECO:0007669"/>
    <property type="project" value="TreeGrafter"/>
</dbReference>
<dbReference type="InParanoid" id="A0A1Y1X8M3"/>
<dbReference type="AlphaFoldDB" id="A0A1Y1X8M3"/>
<dbReference type="PANTHER" id="PTHR15615">
    <property type="match status" value="1"/>
</dbReference>
<dbReference type="STRING" id="1314790.A0A1Y1X8M3"/>
<dbReference type="GO" id="GO:0000307">
    <property type="term" value="C:cyclin-dependent protein kinase holoenzyme complex"/>
    <property type="evidence" value="ECO:0007669"/>
    <property type="project" value="TreeGrafter"/>
</dbReference>
<dbReference type="GO" id="GO:0019901">
    <property type="term" value="F:protein kinase binding"/>
    <property type="evidence" value="ECO:0007669"/>
    <property type="project" value="InterPro"/>
</dbReference>
<protein>
    <recommendedName>
        <fullName evidence="3">Cyclin N-terminal domain-containing protein</fullName>
    </recommendedName>
</protein>
<accession>A0A1Y1X8M3</accession>
<evidence type="ECO:0000313" key="1">
    <source>
        <dbReference type="EMBL" id="ORX82088.1"/>
    </source>
</evidence>
<evidence type="ECO:0008006" key="3">
    <source>
        <dbReference type="Google" id="ProtNLM"/>
    </source>
</evidence>
<dbReference type="OrthoDB" id="244495at2759"/>
<keyword evidence="2" id="KW-1185">Reference proteome</keyword>
<dbReference type="Proteomes" id="UP000193498">
    <property type="component" value="Unassembled WGS sequence"/>
</dbReference>
<reference evidence="1 2" key="1">
    <citation type="submission" date="2016-07" db="EMBL/GenBank/DDBJ databases">
        <title>Pervasive Adenine N6-methylation of Active Genes in Fungi.</title>
        <authorList>
            <consortium name="DOE Joint Genome Institute"/>
            <person name="Mondo S.J."/>
            <person name="Dannebaum R.O."/>
            <person name="Kuo R.C."/>
            <person name="Labutti K."/>
            <person name="Haridas S."/>
            <person name="Kuo A."/>
            <person name="Salamov A."/>
            <person name="Ahrendt S.R."/>
            <person name="Lipzen A."/>
            <person name="Sullivan W."/>
            <person name="Andreopoulos W.B."/>
            <person name="Clum A."/>
            <person name="Lindquist E."/>
            <person name="Daum C."/>
            <person name="Ramamoorthy G.K."/>
            <person name="Gryganskyi A."/>
            <person name="Culley D."/>
            <person name="Magnuson J.K."/>
            <person name="James T.Y."/>
            <person name="O'Malley M.A."/>
            <person name="Stajich J.E."/>
            <person name="Spatafora J.W."/>
            <person name="Visel A."/>
            <person name="Grigoriev I.V."/>
        </authorList>
    </citation>
    <scope>NUCLEOTIDE SEQUENCE [LARGE SCALE GENOMIC DNA]</scope>
    <source>
        <strain evidence="1 2">CBS 931.73</strain>
    </source>
</reference>
<dbReference type="EMBL" id="MCFE01000682">
    <property type="protein sequence ID" value="ORX82088.1"/>
    <property type="molecule type" value="Genomic_DNA"/>
</dbReference>
<sequence>MYPVGTSQNPVILPTNYVSPHQKDVPIPHTPLIFRPLNEDQLMAILATPSLPPALQVYENTCLTDFATQIVGRLWHGDTRPQYFPLAGFRKLCYILIKSASITAHTLALILRYVALFRQYEPYANTQPGSEFRAIIVATILANKYLEDKPVAHRAWADITNVTCQELSQMEMEFLCRIHFQAHVTSTQMASWVDALRYYQVEFSGFNTRLSLAVKPDPIPSTPIVKPVTWEQAATKKRKYDVSNECLCLL</sequence>
<comment type="caution">
    <text evidence="1">The sequence shown here is derived from an EMBL/GenBank/DDBJ whole genome shotgun (WGS) entry which is preliminary data.</text>
</comment>
<organism evidence="1 2">
    <name type="scientific">Basidiobolus meristosporus CBS 931.73</name>
    <dbReference type="NCBI Taxonomy" id="1314790"/>
    <lineage>
        <taxon>Eukaryota</taxon>
        <taxon>Fungi</taxon>
        <taxon>Fungi incertae sedis</taxon>
        <taxon>Zoopagomycota</taxon>
        <taxon>Entomophthoromycotina</taxon>
        <taxon>Basidiobolomycetes</taxon>
        <taxon>Basidiobolales</taxon>
        <taxon>Basidiobolaceae</taxon>
        <taxon>Basidiobolus</taxon>
    </lineage>
</organism>
<dbReference type="Gene3D" id="1.10.472.10">
    <property type="entry name" value="Cyclin-like"/>
    <property type="match status" value="1"/>
</dbReference>
<name>A0A1Y1X8M3_9FUNG</name>
<evidence type="ECO:0000313" key="2">
    <source>
        <dbReference type="Proteomes" id="UP000193498"/>
    </source>
</evidence>
<dbReference type="GO" id="GO:0005634">
    <property type="term" value="C:nucleus"/>
    <property type="evidence" value="ECO:0007669"/>
    <property type="project" value="TreeGrafter"/>
</dbReference>